<evidence type="ECO:0000313" key="2">
    <source>
        <dbReference type="Proteomes" id="UP000033622"/>
    </source>
</evidence>
<dbReference type="AlphaFoldDB" id="A0A0F3PYG4"/>
<evidence type="ECO:0000313" key="1">
    <source>
        <dbReference type="EMBL" id="KJV84896.1"/>
    </source>
</evidence>
<dbReference type="EMBL" id="LAOF01000001">
    <property type="protein sequence ID" value="KJV84896.1"/>
    <property type="molecule type" value="Genomic_DNA"/>
</dbReference>
<dbReference type="PATRIC" id="fig|1359155.3.peg.57"/>
<organism evidence="1 2">
    <name type="scientific">Anaplasma phagocytophilum str. ApWI1</name>
    <dbReference type="NCBI Taxonomy" id="1359155"/>
    <lineage>
        <taxon>Bacteria</taxon>
        <taxon>Pseudomonadati</taxon>
        <taxon>Pseudomonadota</taxon>
        <taxon>Alphaproteobacteria</taxon>
        <taxon>Rickettsiales</taxon>
        <taxon>Anaplasmataceae</taxon>
        <taxon>Anaplasma</taxon>
        <taxon>phagocytophilum group</taxon>
    </lineage>
</organism>
<gene>
    <name evidence="1" type="ORF">APHWI1_0051</name>
</gene>
<proteinExistence type="predicted"/>
<comment type="caution">
    <text evidence="1">The sequence shown here is derived from an EMBL/GenBank/DDBJ whole genome shotgun (WGS) entry which is preliminary data.</text>
</comment>
<name>A0A0F3PYG4_ANAPH</name>
<protein>
    <submittedName>
        <fullName evidence="1">Uncharacterized protein</fullName>
    </submittedName>
</protein>
<accession>A0A0F3PYG4</accession>
<dbReference type="Proteomes" id="UP000033622">
    <property type="component" value="Unassembled WGS sequence"/>
</dbReference>
<reference evidence="1 2" key="1">
    <citation type="submission" date="2015-01" db="EMBL/GenBank/DDBJ databases">
        <title>Genome Sequencing of Rickettsiales.</title>
        <authorList>
            <person name="Daugherty S.C."/>
            <person name="Su Q."/>
            <person name="Abolude K."/>
            <person name="Beier-Sexton M."/>
            <person name="Carlyon J.A."/>
            <person name="Carter R."/>
            <person name="Day N.P."/>
            <person name="Dumler S.J."/>
            <person name="Dyachenko V."/>
            <person name="Godinez A."/>
            <person name="Kurtti T.J."/>
            <person name="Lichay M."/>
            <person name="Mullins K.E."/>
            <person name="Ott S."/>
            <person name="Pappas-Brown V."/>
            <person name="Paris D.H."/>
            <person name="Patel P."/>
            <person name="Richards A.L."/>
            <person name="Sadzewicz L."/>
            <person name="Sears K."/>
            <person name="Seidman D."/>
            <person name="Sengamalay N."/>
            <person name="Stenos J."/>
            <person name="Tallon L.J."/>
            <person name="Vincent G."/>
            <person name="Fraser C.M."/>
            <person name="Munderloh U."/>
            <person name="Dunning-Hotopp J.C."/>
        </authorList>
    </citation>
    <scope>NUCLEOTIDE SEQUENCE [LARGE SCALE GENOMIC DNA]</scope>
    <source>
        <strain evidence="1 2">ApWI1</strain>
    </source>
</reference>
<sequence>MQHTKSKRWQGYNLAINSSLNQQYPNLTYYDTQDIEKTAETLQGVVQFSN</sequence>